<evidence type="ECO:0000256" key="7">
    <source>
        <dbReference type="SAM" id="Phobius"/>
    </source>
</evidence>
<proteinExistence type="inferred from homology"/>
<evidence type="ECO:0000313" key="10">
    <source>
        <dbReference type="Proteomes" id="UP000279259"/>
    </source>
</evidence>
<evidence type="ECO:0000313" key="9">
    <source>
        <dbReference type="EMBL" id="RSH88913.1"/>
    </source>
</evidence>
<dbReference type="PROSITE" id="PS50850">
    <property type="entry name" value="MFS"/>
    <property type="match status" value="1"/>
</dbReference>
<feature type="transmembrane region" description="Helical" evidence="7">
    <location>
        <begin position="314"/>
        <end position="335"/>
    </location>
</feature>
<dbReference type="GO" id="GO:0005351">
    <property type="term" value="F:carbohydrate:proton symporter activity"/>
    <property type="evidence" value="ECO:0007669"/>
    <property type="project" value="TreeGrafter"/>
</dbReference>
<keyword evidence="6 7" id="KW-0472">Membrane</keyword>
<dbReference type="SUPFAM" id="SSF103473">
    <property type="entry name" value="MFS general substrate transporter"/>
    <property type="match status" value="1"/>
</dbReference>
<comment type="similarity">
    <text evidence="2">Belongs to the major facilitator superfamily. Sugar transporter (TC 2.A.1.1) family.</text>
</comment>
<dbReference type="AlphaFoldDB" id="A0A427YCX4"/>
<dbReference type="InterPro" id="IPR005829">
    <property type="entry name" value="Sugar_transporter_CS"/>
</dbReference>
<dbReference type="OrthoDB" id="6133115at2759"/>
<dbReference type="EMBL" id="RSCD01000015">
    <property type="protein sequence ID" value="RSH88913.1"/>
    <property type="molecule type" value="Genomic_DNA"/>
</dbReference>
<name>A0A427YCX4_9TREE</name>
<dbReference type="Pfam" id="PF00083">
    <property type="entry name" value="Sugar_tr"/>
    <property type="match status" value="1"/>
</dbReference>
<evidence type="ECO:0000256" key="6">
    <source>
        <dbReference type="ARBA" id="ARBA00023136"/>
    </source>
</evidence>
<keyword evidence="4 7" id="KW-0812">Transmembrane</keyword>
<feature type="transmembrane region" description="Helical" evidence="7">
    <location>
        <begin position="280"/>
        <end position="302"/>
    </location>
</feature>
<feature type="transmembrane region" description="Helical" evidence="7">
    <location>
        <begin position="190"/>
        <end position="211"/>
    </location>
</feature>
<feature type="transmembrane region" description="Helical" evidence="7">
    <location>
        <begin position="70"/>
        <end position="88"/>
    </location>
</feature>
<dbReference type="GO" id="GO:0016020">
    <property type="term" value="C:membrane"/>
    <property type="evidence" value="ECO:0007669"/>
    <property type="project" value="UniProtKB-SubCell"/>
</dbReference>
<organism evidence="9 10">
    <name type="scientific">Saitozyma podzolica</name>
    <dbReference type="NCBI Taxonomy" id="1890683"/>
    <lineage>
        <taxon>Eukaryota</taxon>
        <taxon>Fungi</taxon>
        <taxon>Dikarya</taxon>
        <taxon>Basidiomycota</taxon>
        <taxon>Agaricomycotina</taxon>
        <taxon>Tremellomycetes</taxon>
        <taxon>Tremellales</taxon>
        <taxon>Trimorphomycetaceae</taxon>
        <taxon>Saitozyma</taxon>
    </lineage>
</organism>
<evidence type="ECO:0000256" key="5">
    <source>
        <dbReference type="ARBA" id="ARBA00022989"/>
    </source>
</evidence>
<dbReference type="InterPro" id="IPR005828">
    <property type="entry name" value="MFS_sugar_transport-like"/>
</dbReference>
<dbReference type="PANTHER" id="PTHR48022">
    <property type="entry name" value="PLASTIDIC GLUCOSE TRANSPORTER 4"/>
    <property type="match status" value="1"/>
</dbReference>
<accession>A0A427YCX4</accession>
<feature type="transmembrane region" description="Helical" evidence="7">
    <location>
        <begin position="347"/>
        <end position="370"/>
    </location>
</feature>
<dbReference type="FunFam" id="1.20.1250.20:FF:000134">
    <property type="entry name" value="MFS sugar transporter protein"/>
    <property type="match status" value="1"/>
</dbReference>
<keyword evidence="5 7" id="KW-1133">Transmembrane helix</keyword>
<sequence length="527" mass="58163">MAGGSAATYAAIPNNTAKQWWKDPCLRKNVFYSMGCMICPFYLGYDQSLLTGLQAIPQWNTYFHSPTGNWLGLIAATIFIPGIIFGFPADWICDRYGRRWAIYLGSFLIIAGGIFNGLSQNAGQFMGARAIIGAGGSITKVAAPALLQEAAHPRLRSPMGTMYYGFYYTGSLTSAIMCIIGLYIKGDWGWRLPCIFQIVGPIAVLSILITAPESPRYLVKKGRHEEALAMLAKFHANGDTDDQLVAWELKEITVALEQELIANKSSYVDFFKTRGNRKRFYVAMAITVGVNWVGNGIVSYYLSPVLKSVGVTKAVEITGINAGLAFWNLVIAMIAGLNVERFGRRPLFLISTAGMIISYAFVMGFSAGFATTGKSALGVAAIPFLFLFYGSYDIAWTPLNYSYVTEILPYNLRTKGLALYISGQNIANAFNQFVNPIALAAITWKYYAVYIAIDICYFILIYFYFPETKGLSMEEVSLVFDYSTKEGRKMAAQALERATHDAELAAEGYKGEKHGEERLESVPSIRS</sequence>
<protein>
    <recommendedName>
        <fullName evidence="8">Major facilitator superfamily (MFS) profile domain-containing protein</fullName>
    </recommendedName>
</protein>
<keyword evidence="3" id="KW-0813">Transport</keyword>
<keyword evidence="10" id="KW-1185">Reference proteome</keyword>
<gene>
    <name evidence="9" type="ORF">EHS25_002575</name>
</gene>
<evidence type="ECO:0000256" key="2">
    <source>
        <dbReference type="ARBA" id="ARBA00010992"/>
    </source>
</evidence>
<feature type="transmembrane region" description="Helical" evidence="7">
    <location>
        <begin position="164"/>
        <end position="184"/>
    </location>
</feature>
<dbReference type="Gene3D" id="1.20.1250.20">
    <property type="entry name" value="MFS general substrate transporter like domains"/>
    <property type="match status" value="1"/>
</dbReference>
<dbReference type="InterPro" id="IPR050360">
    <property type="entry name" value="MFS_Sugar_Transporters"/>
</dbReference>
<reference evidence="9 10" key="1">
    <citation type="submission" date="2018-11" db="EMBL/GenBank/DDBJ databases">
        <title>Genome sequence of Saitozyma podzolica DSM 27192.</title>
        <authorList>
            <person name="Aliyu H."/>
            <person name="Gorte O."/>
            <person name="Ochsenreither K."/>
        </authorList>
    </citation>
    <scope>NUCLEOTIDE SEQUENCE [LARGE SCALE GENOMIC DNA]</scope>
    <source>
        <strain evidence="9 10">DSM 27192</strain>
    </source>
</reference>
<comment type="subcellular location">
    <subcellularLocation>
        <location evidence="1">Membrane</location>
        <topology evidence="1">Multi-pass membrane protein</topology>
    </subcellularLocation>
</comment>
<dbReference type="PANTHER" id="PTHR48022:SF52">
    <property type="entry name" value="SUGAR TRANSPORTER, PUTATIVE-RELATED"/>
    <property type="match status" value="1"/>
</dbReference>
<dbReference type="PROSITE" id="PS00216">
    <property type="entry name" value="SUGAR_TRANSPORT_1"/>
    <property type="match status" value="1"/>
</dbReference>
<feature type="transmembrane region" description="Helical" evidence="7">
    <location>
        <begin position="446"/>
        <end position="465"/>
    </location>
</feature>
<dbReference type="InterPro" id="IPR036259">
    <property type="entry name" value="MFS_trans_sf"/>
</dbReference>
<evidence type="ECO:0000256" key="3">
    <source>
        <dbReference type="ARBA" id="ARBA00022448"/>
    </source>
</evidence>
<evidence type="ECO:0000259" key="8">
    <source>
        <dbReference type="PROSITE" id="PS50850"/>
    </source>
</evidence>
<dbReference type="Proteomes" id="UP000279259">
    <property type="component" value="Unassembled WGS sequence"/>
</dbReference>
<evidence type="ECO:0000256" key="1">
    <source>
        <dbReference type="ARBA" id="ARBA00004141"/>
    </source>
</evidence>
<feature type="transmembrane region" description="Helical" evidence="7">
    <location>
        <begin position="100"/>
        <end position="119"/>
    </location>
</feature>
<evidence type="ECO:0000256" key="4">
    <source>
        <dbReference type="ARBA" id="ARBA00022692"/>
    </source>
</evidence>
<dbReference type="InterPro" id="IPR020846">
    <property type="entry name" value="MFS_dom"/>
</dbReference>
<feature type="transmembrane region" description="Helical" evidence="7">
    <location>
        <begin position="376"/>
        <end position="396"/>
    </location>
</feature>
<comment type="caution">
    <text evidence="9">The sequence shown here is derived from an EMBL/GenBank/DDBJ whole genome shotgun (WGS) entry which is preliminary data.</text>
</comment>
<feature type="domain" description="Major facilitator superfamily (MFS) profile" evidence="8">
    <location>
        <begin position="32"/>
        <end position="469"/>
    </location>
</feature>